<evidence type="ECO:0000313" key="2">
    <source>
        <dbReference type="EMBL" id="GBM47324.1"/>
    </source>
</evidence>
<protein>
    <submittedName>
        <fullName evidence="2">Uncharacterized protein</fullName>
    </submittedName>
</protein>
<evidence type="ECO:0000313" key="3">
    <source>
        <dbReference type="Proteomes" id="UP000499080"/>
    </source>
</evidence>
<organism evidence="2 3">
    <name type="scientific">Araneus ventricosus</name>
    <name type="common">Orbweaver spider</name>
    <name type="synonym">Epeira ventricosa</name>
    <dbReference type="NCBI Taxonomy" id="182803"/>
    <lineage>
        <taxon>Eukaryota</taxon>
        <taxon>Metazoa</taxon>
        <taxon>Ecdysozoa</taxon>
        <taxon>Arthropoda</taxon>
        <taxon>Chelicerata</taxon>
        <taxon>Arachnida</taxon>
        <taxon>Araneae</taxon>
        <taxon>Araneomorphae</taxon>
        <taxon>Entelegynae</taxon>
        <taxon>Araneoidea</taxon>
        <taxon>Araneidae</taxon>
        <taxon>Araneus</taxon>
    </lineage>
</organism>
<feature type="compositionally biased region" description="Basic and acidic residues" evidence="1">
    <location>
        <begin position="41"/>
        <end position="60"/>
    </location>
</feature>
<reference evidence="2 3" key="1">
    <citation type="journal article" date="2019" name="Sci. Rep.">
        <title>Orb-weaving spider Araneus ventricosus genome elucidates the spidroin gene catalogue.</title>
        <authorList>
            <person name="Kono N."/>
            <person name="Nakamura H."/>
            <person name="Ohtoshi R."/>
            <person name="Moran D.A.P."/>
            <person name="Shinohara A."/>
            <person name="Yoshida Y."/>
            <person name="Fujiwara M."/>
            <person name="Mori M."/>
            <person name="Tomita M."/>
            <person name="Arakawa K."/>
        </authorList>
    </citation>
    <scope>NUCLEOTIDE SEQUENCE [LARGE SCALE GENOMIC DNA]</scope>
</reference>
<gene>
    <name evidence="2" type="ORF">AVEN_7771_1</name>
</gene>
<name>A0A4Y2G5Y5_ARAVE</name>
<evidence type="ECO:0000256" key="1">
    <source>
        <dbReference type="SAM" id="MobiDB-lite"/>
    </source>
</evidence>
<dbReference type="Proteomes" id="UP000499080">
    <property type="component" value="Unassembled WGS sequence"/>
</dbReference>
<dbReference type="EMBL" id="BGPR01001174">
    <property type="protein sequence ID" value="GBM47324.1"/>
    <property type="molecule type" value="Genomic_DNA"/>
</dbReference>
<keyword evidence="3" id="KW-1185">Reference proteome</keyword>
<sequence length="98" mass="11685">MPLLGYSSISPLDKMHTLFGSLNFHQRKRIFNKPAMFLSKQHEAKQKPINKPREKSNKDITRKRRNIFGGREENKTFLCLCWPHVNQIWAKYSSFTYK</sequence>
<dbReference type="AlphaFoldDB" id="A0A4Y2G5Y5"/>
<proteinExistence type="predicted"/>
<accession>A0A4Y2G5Y5</accession>
<feature type="region of interest" description="Disordered" evidence="1">
    <location>
        <begin position="41"/>
        <end position="67"/>
    </location>
</feature>
<comment type="caution">
    <text evidence="2">The sequence shown here is derived from an EMBL/GenBank/DDBJ whole genome shotgun (WGS) entry which is preliminary data.</text>
</comment>